<feature type="region of interest" description="Disordered" evidence="1">
    <location>
        <begin position="53"/>
        <end position="72"/>
    </location>
</feature>
<accession>A0AAD4MUF8</accession>
<feature type="compositionally biased region" description="Basic and acidic residues" evidence="1">
    <location>
        <begin position="53"/>
        <end position="62"/>
    </location>
</feature>
<evidence type="ECO:0000313" key="3">
    <source>
        <dbReference type="Proteomes" id="UP001201812"/>
    </source>
</evidence>
<comment type="caution">
    <text evidence="2">The sequence shown here is derived from an EMBL/GenBank/DDBJ whole genome shotgun (WGS) entry which is preliminary data.</text>
</comment>
<sequence>MGLAPAESKKRTIHNNSHSDPIKGIGDFLFTDIFTVGAKKMRRSDRLSEKLARSLNEAQREPRAKKKRSNGRITNIATMDNGTIMEAFKFLNYYQLAKNSLVSKRYRDLIRTNRHRLALLYVDSVDLNHSGNSDFRTRPILVEIFDQKLSPEAYKEWVSLNGYSKRIPTEGQVVGEQSAQYGHRVYELWADAGYKGSTNVFYAQAKLSHENWPVFQHFVRLITDPFVYIQQIDLIPQNDVLHLLIGAFNQDSNRLQCKKLRLNLEGNVQKFIGWIKGHVSCGEIRIDNYNSSNYEELLDLFVTGAHCTSRISFSDYYSSNVVVNFVKKFIDLKSSDEYHVVEYIRGYSEDCYDGETVKVLKRDNAKFLVKAVENEGDGCTEHVFEFVNTDVGKKLQLSIELIDDDDDEVTYLSKFAMTVKNL</sequence>
<dbReference type="Proteomes" id="UP001201812">
    <property type="component" value="Unassembled WGS sequence"/>
</dbReference>
<dbReference type="EMBL" id="JAKKPZ010000106">
    <property type="protein sequence ID" value="KAI1702045.1"/>
    <property type="molecule type" value="Genomic_DNA"/>
</dbReference>
<proteinExistence type="predicted"/>
<reference evidence="2" key="1">
    <citation type="submission" date="2022-01" db="EMBL/GenBank/DDBJ databases">
        <title>Genome Sequence Resource for Two Populations of Ditylenchus destructor, the Migratory Endoparasitic Phytonematode.</title>
        <authorList>
            <person name="Zhang H."/>
            <person name="Lin R."/>
            <person name="Xie B."/>
        </authorList>
    </citation>
    <scope>NUCLEOTIDE SEQUENCE</scope>
    <source>
        <strain evidence="2">BazhouSP</strain>
    </source>
</reference>
<keyword evidence="3" id="KW-1185">Reference proteome</keyword>
<organism evidence="2 3">
    <name type="scientific">Ditylenchus destructor</name>
    <dbReference type="NCBI Taxonomy" id="166010"/>
    <lineage>
        <taxon>Eukaryota</taxon>
        <taxon>Metazoa</taxon>
        <taxon>Ecdysozoa</taxon>
        <taxon>Nematoda</taxon>
        <taxon>Chromadorea</taxon>
        <taxon>Rhabditida</taxon>
        <taxon>Tylenchina</taxon>
        <taxon>Tylenchomorpha</taxon>
        <taxon>Sphaerularioidea</taxon>
        <taxon>Anguinidae</taxon>
        <taxon>Anguininae</taxon>
        <taxon>Ditylenchus</taxon>
    </lineage>
</organism>
<name>A0AAD4MUF8_9BILA</name>
<protein>
    <submittedName>
        <fullName evidence="2">Uncharacterized protein</fullName>
    </submittedName>
</protein>
<evidence type="ECO:0000313" key="2">
    <source>
        <dbReference type="EMBL" id="KAI1702045.1"/>
    </source>
</evidence>
<dbReference type="AlphaFoldDB" id="A0AAD4MUF8"/>
<gene>
    <name evidence="2" type="ORF">DdX_15729</name>
</gene>
<evidence type="ECO:0000256" key="1">
    <source>
        <dbReference type="SAM" id="MobiDB-lite"/>
    </source>
</evidence>